<gene>
    <name evidence="3" type="ORF">RR48_05082</name>
</gene>
<dbReference type="KEGG" id="pmac:106716350"/>
<feature type="domain" description="Ubiquitin-like modifier-activating enzyme Atg7 N-terminal" evidence="2">
    <location>
        <begin position="10"/>
        <end position="318"/>
    </location>
</feature>
<dbReference type="Proteomes" id="UP000053240">
    <property type="component" value="Unassembled WGS sequence"/>
</dbReference>
<evidence type="ECO:0000313" key="3">
    <source>
        <dbReference type="EMBL" id="KPJ09880.1"/>
    </source>
</evidence>
<dbReference type="Gene3D" id="3.40.140.100">
    <property type="entry name" value="Ubiquitin-like modifier-activating enzyme ATG7 C-terminal domain"/>
    <property type="match status" value="1"/>
</dbReference>
<dbReference type="GO" id="GO:0019779">
    <property type="term" value="F:Atg8 activating enzyme activity"/>
    <property type="evidence" value="ECO:0007669"/>
    <property type="project" value="TreeGrafter"/>
</dbReference>
<sequence>MSTNKELKVVQYVPFKSFVHPSFWHSFTDIKLNIDKLEEAKKDIYGRYTYREDVGTVFEVDGTSFNKLPETEQYYINVKGTLINVNKLEDFKHSDKSILLNNSGEEVWLNVKSKAWITEPSRLINFFIYSYSDLKKYRYYYWFGFPCPNQPTVYINDEPVLITTIFNEQQLEQLNKGFNALDLTQRHYFTVTKNTNFVTVDCLSKILDAKKQVQSKNDINLSITYFAFTDPSCSTSPGWPMRLFIAALLEHCPDLYNTEINIIGLRYSANGSLQKSQVYNIKIPQTSETSGEGVGWVGWERNEKGALGPKLAVMSSSMDPIKLAESSSDLNMRLMKWRLVPDLDLDVMKRTKCLLLGAGTLGCHVARNLLNSKSIFAHIPMPGYPVGEDLMEEMYNNVKLVTDAIVEHDVIFLLLDSREARWLPTVIAALHGKIVINAALGFDSYLVMRHGVGLNAADAEGEGLRAATVPGGRLGCYFCNDVTAPGNTFAERTLDQQCTVTRPGVAAIAGALAVEMLAALLQHPLGVEAPAVYNPDNKEIDSGDDGVLGSIPHSIRGFLHSYQSVLPTCAKFKQCIACSDVVLNAYKDKGTEFLLKVFESGKHLERITGLEELHKSAELSDMLAFSDDEDQVNIDNE</sequence>
<dbReference type="EMBL" id="KQ461068">
    <property type="protein sequence ID" value="KPJ09880.1"/>
    <property type="molecule type" value="Genomic_DNA"/>
</dbReference>
<evidence type="ECO:0000313" key="4">
    <source>
        <dbReference type="Proteomes" id="UP000053240"/>
    </source>
</evidence>
<dbReference type="Gene3D" id="3.40.140.70">
    <property type="entry name" value="Ubiquitin-like modifier-activating enzyme ATG7 N-terminal domain"/>
    <property type="match status" value="1"/>
</dbReference>
<dbReference type="Pfam" id="PF16420">
    <property type="entry name" value="ATG7_N"/>
    <property type="match status" value="1"/>
</dbReference>
<accession>A0A0N1IDT6</accession>
<reference evidence="3 4" key="1">
    <citation type="journal article" date="2015" name="Nat. Commun.">
        <title>Outbred genome sequencing and CRISPR/Cas9 gene editing in butterflies.</title>
        <authorList>
            <person name="Li X."/>
            <person name="Fan D."/>
            <person name="Zhang W."/>
            <person name="Liu G."/>
            <person name="Zhang L."/>
            <person name="Zhao L."/>
            <person name="Fang X."/>
            <person name="Chen L."/>
            <person name="Dong Y."/>
            <person name="Chen Y."/>
            <person name="Ding Y."/>
            <person name="Zhao R."/>
            <person name="Feng M."/>
            <person name="Zhu Y."/>
            <person name="Feng Y."/>
            <person name="Jiang X."/>
            <person name="Zhu D."/>
            <person name="Xiang H."/>
            <person name="Feng X."/>
            <person name="Li S."/>
            <person name="Wang J."/>
            <person name="Zhang G."/>
            <person name="Kronforst M.R."/>
            <person name="Wang W."/>
        </authorList>
    </citation>
    <scope>NUCLEOTIDE SEQUENCE [LARGE SCALE GENOMIC DNA]</scope>
    <source>
        <strain evidence="3">Ya'a_city_454_Pm</strain>
        <tissue evidence="3">Whole body</tissue>
    </source>
</reference>
<dbReference type="PANTHER" id="PTHR10953">
    <property type="entry name" value="UBIQUITIN-ACTIVATING ENZYME E1"/>
    <property type="match status" value="1"/>
</dbReference>
<dbReference type="Pfam" id="PF00899">
    <property type="entry name" value="ThiF"/>
    <property type="match status" value="1"/>
</dbReference>
<dbReference type="SUPFAM" id="SSF69572">
    <property type="entry name" value="Activating enzymes of the ubiquitin-like proteins"/>
    <property type="match status" value="1"/>
</dbReference>
<dbReference type="InterPro" id="IPR045886">
    <property type="entry name" value="ThiF/MoeB/HesA"/>
</dbReference>
<dbReference type="GO" id="GO:0006995">
    <property type="term" value="P:cellular response to nitrogen starvation"/>
    <property type="evidence" value="ECO:0007669"/>
    <property type="project" value="TreeGrafter"/>
</dbReference>
<protein>
    <submittedName>
        <fullName evidence="3">Ubiquitin-like modifier-activating enzyme ATG7</fullName>
    </submittedName>
</protein>
<dbReference type="InterPro" id="IPR035985">
    <property type="entry name" value="Ubiquitin-activating_enz"/>
</dbReference>
<proteinExistence type="predicted"/>
<evidence type="ECO:0000259" key="1">
    <source>
        <dbReference type="Pfam" id="PF00899"/>
    </source>
</evidence>
<dbReference type="GO" id="GO:0032446">
    <property type="term" value="P:protein modification by small protein conjugation"/>
    <property type="evidence" value="ECO:0007669"/>
    <property type="project" value="TreeGrafter"/>
</dbReference>
<dbReference type="AlphaFoldDB" id="A0A0N1IDT6"/>
<keyword evidence="4" id="KW-1185">Reference proteome</keyword>
<dbReference type="GO" id="GO:0000422">
    <property type="term" value="P:autophagy of mitochondrion"/>
    <property type="evidence" value="ECO:0007669"/>
    <property type="project" value="TreeGrafter"/>
</dbReference>
<dbReference type="InParanoid" id="A0A0N1IDT6"/>
<dbReference type="InterPro" id="IPR032197">
    <property type="entry name" value="Atg7_N"/>
</dbReference>
<evidence type="ECO:0000259" key="2">
    <source>
        <dbReference type="Pfam" id="PF16420"/>
    </source>
</evidence>
<dbReference type="GO" id="GO:0019778">
    <property type="term" value="F:Atg12 activating enzyme activity"/>
    <property type="evidence" value="ECO:0007669"/>
    <property type="project" value="TreeGrafter"/>
</dbReference>
<dbReference type="InterPro" id="IPR042523">
    <property type="entry name" value="Atg7_N_2"/>
</dbReference>
<dbReference type="InterPro" id="IPR042522">
    <property type="entry name" value="Atg7_N_1"/>
</dbReference>
<dbReference type="InterPro" id="IPR000594">
    <property type="entry name" value="ThiF_NAD_FAD-bd"/>
</dbReference>
<dbReference type="Gene3D" id="3.40.50.720">
    <property type="entry name" value="NAD(P)-binding Rossmann-like Domain"/>
    <property type="match status" value="2"/>
</dbReference>
<feature type="domain" description="THIF-type NAD/FAD binding fold" evidence="1">
    <location>
        <begin position="401"/>
        <end position="535"/>
    </location>
</feature>
<dbReference type="GO" id="GO:0000045">
    <property type="term" value="P:autophagosome assembly"/>
    <property type="evidence" value="ECO:0007669"/>
    <property type="project" value="TreeGrafter"/>
</dbReference>
<dbReference type="GO" id="GO:0034727">
    <property type="term" value="P:piecemeal microautophagy of the nucleus"/>
    <property type="evidence" value="ECO:0007669"/>
    <property type="project" value="TreeGrafter"/>
</dbReference>
<organism evidence="3 4">
    <name type="scientific">Papilio machaon</name>
    <name type="common">Old World swallowtail butterfly</name>
    <dbReference type="NCBI Taxonomy" id="76193"/>
    <lineage>
        <taxon>Eukaryota</taxon>
        <taxon>Metazoa</taxon>
        <taxon>Ecdysozoa</taxon>
        <taxon>Arthropoda</taxon>
        <taxon>Hexapoda</taxon>
        <taxon>Insecta</taxon>
        <taxon>Pterygota</taxon>
        <taxon>Neoptera</taxon>
        <taxon>Endopterygota</taxon>
        <taxon>Lepidoptera</taxon>
        <taxon>Glossata</taxon>
        <taxon>Ditrysia</taxon>
        <taxon>Papilionoidea</taxon>
        <taxon>Papilionidae</taxon>
        <taxon>Papilioninae</taxon>
        <taxon>Papilio</taxon>
    </lineage>
</organism>
<dbReference type="STRING" id="76193.A0A0N1IDT6"/>
<dbReference type="GO" id="GO:0000407">
    <property type="term" value="C:phagophore assembly site"/>
    <property type="evidence" value="ECO:0007669"/>
    <property type="project" value="TreeGrafter"/>
</dbReference>
<dbReference type="FunCoup" id="A0A0N1IDT6">
    <property type="interactions" value="943"/>
</dbReference>
<dbReference type="PANTHER" id="PTHR10953:SF3">
    <property type="entry name" value="UBIQUITIN-LIKE MODIFIER-ACTIVATING ENZYME ATG7"/>
    <property type="match status" value="1"/>
</dbReference>
<name>A0A0N1IDT6_PAPMA</name>